<dbReference type="Pfam" id="PF13193">
    <property type="entry name" value="AMP-binding_C"/>
    <property type="match status" value="1"/>
</dbReference>
<dbReference type="InterPro" id="IPR020845">
    <property type="entry name" value="AMP-binding_CS"/>
</dbReference>
<dbReference type="OrthoDB" id="9765680at2"/>
<dbReference type="EMBL" id="FXTP01000001">
    <property type="protein sequence ID" value="SMO32904.1"/>
    <property type="molecule type" value="Genomic_DNA"/>
</dbReference>
<sequence>MFKSRLHKFEFKKKESPDVFLSSQHGMYTYNDLNRFTAFFKDLVDTKTEGNFERPVVFISESSDMLLFSIAACWKLGIPFTPISPKTKESELKEYLNRLDPSLIFCDVANRQRLDYPNVVKLDENFFLNAFTQDVRHVTLPDPEEISDEQLFGYFFTSGTTSKPKIVPLKRRQMISAAEASALNFRPDPNHFWLLCLPLNHIGGISIILRSLIYGTSVYRLGEFDEEMVKEFLSENPRFQAASLVPTMLKRLLDDPLFNTHHEFKSILLGGGPSSENLIRKSVERGIPIVASYGMTETCAQIVANPMLAPSGMYTPLKSVGKPFPPNVVQVRDDDGKALGKNQSGQLWLRGPQVFDGYLDPSQNEGRFDNEGWFNTGDYGHLNGFGQLFIESRRTDLIITGGENVNPTEVEEAVRKIGTIKDAVVIGLPDEEWGQKVTAVVTLKNGETPQLTDVRSQLKDTLVDFKIPRELKIVQEFPLTATGKVKRWELVKKFK</sequence>
<keyword evidence="2" id="KW-0436">Ligase</keyword>
<evidence type="ECO:0000256" key="2">
    <source>
        <dbReference type="ARBA" id="ARBA00022598"/>
    </source>
</evidence>
<dbReference type="Gene3D" id="3.30.300.30">
    <property type="match status" value="1"/>
</dbReference>
<dbReference type="GO" id="GO:0031956">
    <property type="term" value="F:medium-chain fatty acid-CoA ligase activity"/>
    <property type="evidence" value="ECO:0007669"/>
    <property type="project" value="TreeGrafter"/>
</dbReference>
<dbReference type="SUPFAM" id="SSF56801">
    <property type="entry name" value="Acetyl-CoA synthetase-like"/>
    <property type="match status" value="1"/>
</dbReference>
<keyword evidence="6" id="KW-1185">Reference proteome</keyword>
<evidence type="ECO:0000259" key="4">
    <source>
        <dbReference type="Pfam" id="PF13193"/>
    </source>
</evidence>
<name>A0A521ADK8_9BACT</name>
<dbReference type="InterPro" id="IPR025110">
    <property type="entry name" value="AMP-bd_C"/>
</dbReference>
<dbReference type="Gene3D" id="3.40.50.12780">
    <property type="entry name" value="N-terminal domain of ligase-like"/>
    <property type="match status" value="1"/>
</dbReference>
<reference evidence="5 6" key="1">
    <citation type="submission" date="2017-05" db="EMBL/GenBank/DDBJ databases">
        <authorList>
            <person name="Varghese N."/>
            <person name="Submissions S."/>
        </authorList>
    </citation>
    <scope>NUCLEOTIDE SEQUENCE [LARGE SCALE GENOMIC DNA]</scope>
    <source>
        <strain evidence="5 6">DSM 21985</strain>
    </source>
</reference>
<dbReference type="AlphaFoldDB" id="A0A521ADK8"/>
<dbReference type="PROSITE" id="PS00455">
    <property type="entry name" value="AMP_BINDING"/>
    <property type="match status" value="1"/>
</dbReference>
<dbReference type="InterPro" id="IPR045851">
    <property type="entry name" value="AMP-bd_C_sf"/>
</dbReference>
<evidence type="ECO:0000259" key="3">
    <source>
        <dbReference type="Pfam" id="PF00501"/>
    </source>
</evidence>
<organism evidence="5 6">
    <name type="scientific">Gracilimonas mengyeensis</name>
    <dbReference type="NCBI Taxonomy" id="1302730"/>
    <lineage>
        <taxon>Bacteria</taxon>
        <taxon>Pseudomonadati</taxon>
        <taxon>Balneolota</taxon>
        <taxon>Balneolia</taxon>
        <taxon>Balneolales</taxon>
        <taxon>Balneolaceae</taxon>
        <taxon>Gracilimonas</taxon>
    </lineage>
</organism>
<feature type="domain" description="AMP-dependent synthetase/ligase" evidence="3">
    <location>
        <begin position="52"/>
        <end position="359"/>
    </location>
</feature>
<evidence type="ECO:0000313" key="5">
    <source>
        <dbReference type="EMBL" id="SMO32904.1"/>
    </source>
</evidence>
<feature type="domain" description="AMP-binding enzyme C-terminal" evidence="4">
    <location>
        <begin position="409"/>
        <end position="484"/>
    </location>
</feature>
<dbReference type="RefSeq" id="WP_142452607.1">
    <property type="nucleotide sequence ID" value="NZ_FXTP01000001.1"/>
</dbReference>
<dbReference type="GO" id="GO:0006631">
    <property type="term" value="P:fatty acid metabolic process"/>
    <property type="evidence" value="ECO:0007669"/>
    <property type="project" value="TreeGrafter"/>
</dbReference>
<evidence type="ECO:0000313" key="6">
    <source>
        <dbReference type="Proteomes" id="UP000317557"/>
    </source>
</evidence>
<comment type="similarity">
    <text evidence="1">Belongs to the ATP-dependent AMP-binding enzyme family.</text>
</comment>
<dbReference type="Proteomes" id="UP000317557">
    <property type="component" value="Unassembled WGS sequence"/>
</dbReference>
<accession>A0A521ADK8</accession>
<dbReference type="InterPro" id="IPR000873">
    <property type="entry name" value="AMP-dep_synth/lig_dom"/>
</dbReference>
<dbReference type="InterPro" id="IPR042099">
    <property type="entry name" value="ANL_N_sf"/>
</dbReference>
<dbReference type="PANTHER" id="PTHR43201">
    <property type="entry name" value="ACYL-COA SYNTHETASE"/>
    <property type="match status" value="1"/>
</dbReference>
<proteinExistence type="inferred from homology"/>
<gene>
    <name evidence="5" type="ORF">SAMN06265219_10175</name>
</gene>
<protein>
    <submittedName>
        <fullName evidence="5">2-succinylbenzoyl-CoA synthetase</fullName>
    </submittedName>
</protein>
<dbReference type="PANTHER" id="PTHR43201:SF5">
    <property type="entry name" value="MEDIUM-CHAIN ACYL-COA LIGASE ACSF2, MITOCHONDRIAL"/>
    <property type="match status" value="1"/>
</dbReference>
<evidence type="ECO:0000256" key="1">
    <source>
        <dbReference type="ARBA" id="ARBA00006432"/>
    </source>
</evidence>
<dbReference type="Pfam" id="PF00501">
    <property type="entry name" value="AMP-binding"/>
    <property type="match status" value="1"/>
</dbReference>